<dbReference type="Pfam" id="PF00122">
    <property type="entry name" value="E1-E2_ATPase"/>
    <property type="match status" value="1"/>
</dbReference>
<reference evidence="13 14" key="1">
    <citation type="journal article" date="2015" name="Genome Announc.">
        <title>Expanding the biotechnology potential of lactobacilli through comparative genomics of 213 strains and associated genera.</title>
        <authorList>
            <person name="Sun Z."/>
            <person name="Harris H.M."/>
            <person name="McCann A."/>
            <person name="Guo C."/>
            <person name="Argimon S."/>
            <person name="Zhang W."/>
            <person name="Yang X."/>
            <person name="Jeffery I.B."/>
            <person name="Cooney J.C."/>
            <person name="Kagawa T.F."/>
            <person name="Liu W."/>
            <person name="Song Y."/>
            <person name="Salvetti E."/>
            <person name="Wrobel A."/>
            <person name="Rasinkangas P."/>
            <person name="Parkhill J."/>
            <person name="Rea M.C."/>
            <person name="O'Sullivan O."/>
            <person name="Ritari J."/>
            <person name="Douillard F.P."/>
            <person name="Paul Ross R."/>
            <person name="Yang R."/>
            <person name="Briner A.E."/>
            <person name="Felis G.E."/>
            <person name="de Vos W.M."/>
            <person name="Barrangou R."/>
            <person name="Klaenhammer T.R."/>
            <person name="Caufield P.W."/>
            <person name="Cui Y."/>
            <person name="Zhang H."/>
            <person name="O'Toole P.W."/>
        </authorList>
    </citation>
    <scope>NUCLEOTIDE SEQUENCE [LARGE SCALE GENOMIC DNA]</scope>
    <source>
        <strain evidence="13 14">DSM 15707</strain>
    </source>
</reference>
<dbReference type="InterPro" id="IPR023214">
    <property type="entry name" value="HAD_sf"/>
</dbReference>
<evidence type="ECO:0000256" key="9">
    <source>
        <dbReference type="ARBA" id="ARBA00039103"/>
    </source>
</evidence>
<dbReference type="SUPFAM" id="SSF81665">
    <property type="entry name" value="Calcium ATPase, transmembrane domain M"/>
    <property type="match status" value="1"/>
</dbReference>
<feature type="transmembrane region" description="Helical" evidence="11">
    <location>
        <begin position="231"/>
        <end position="249"/>
    </location>
</feature>
<dbReference type="Gene3D" id="2.70.150.10">
    <property type="entry name" value="Calcium-transporting ATPase, cytoplasmic transduction domain A"/>
    <property type="match status" value="1"/>
</dbReference>
<keyword evidence="4 11" id="KW-0812">Transmembrane</keyword>
<gene>
    <name evidence="13" type="ORF">FC70_GL001266</name>
</gene>
<comment type="catalytic activity">
    <reaction evidence="10">
        <text>Cd(2+)(in) + ATP + H2O = Cd(2+)(out) + ADP + phosphate + H(+)</text>
        <dbReference type="Rhea" id="RHEA:12132"/>
        <dbReference type="ChEBI" id="CHEBI:15377"/>
        <dbReference type="ChEBI" id="CHEBI:15378"/>
        <dbReference type="ChEBI" id="CHEBI:30616"/>
        <dbReference type="ChEBI" id="CHEBI:43474"/>
        <dbReference type="ChEBI" id="CHEBI:48775"/>
        <dbReference type="ChEBI" id="CHEBI:456216"/>
        <dbReference type="EC" id="7.2.2.21"/>
    </reaction>
</comment>
<dbReference type="Proteomes" id="UP000051697">
    <property type="component" value="Unassembled WGS sequence"/>
</dbReference>
<dbReference type="Gene3D" id="3.40.1110.10">
    <property type="entry name" value="Calcium-transporting ATPase, cytoplasmic domain N"/>
    <property type="match status" value="1"/>
</dbReference>
<dbReference type="InterPro" id="IPR051014">
    <property type="entry name" value="Cation_Transport_ATPase_IB"/>
</dbReference>
<evidence type="ECO:0000313" key="14">
    <source>
        <dbReference type="Proteomes" id="UP000051697"/>
    </source>
</evidence>
<evidence type="ECO:0000256" key="6">
    <source>
        <dbReference type="ARBA" id="ARBA00022967"/>
    </source>
</evidence>
<proteinExistence type="inferred from homology"/>
<dbReference type="PROSITE" id="PS00154">
    <property type="entry name" value="ATPASE_E1_E2"/>
    <property type="match status" value="1"/>
</dbReference>
<dbReference type="InterPro" id="IPR023298">
    <property type="entry name" value="ATPase_P-typ_TM_dom_sf"/>
</dbReference>
<dbReference type="Gene3D" id="3.40.50.1000">
    <property type="entry name" value="HAD superfamily/HAD-like"/>
    <property type="match status" value="1"/>
</dbReference>
<evidence type="ECO:0000256" key="5">
    <source>
        <dbReference type="ARBA" id="ARBA00022723"/>
    </source>
</evidence>
<sequence length="627" mass="67838">MRFITKYKNIFALINGLLLILAGIFKLINLNIGTEWALIIAGIVGVVPIGMQAISALKIKVISIDVLVTIAVIGAILINEPVEAAVVTFLFLFGNYLEQKTLAKTRSAIKELAKITPKTALKIVDQQPQIVEIDEVEIGDQIQVNAGMQAPVDGEILYGDGYFNESAVTGESKFMNKSIGDSVFAGTSLENGSVIVKTGRVGEDTVFGKIVELVEDAQDDKSTQEQFIDHFSKYYTPIILLLAIVVGLITRNLQLAITILVLGCPGALVIGVPVSNVAGIGRGAKQGVLIKGGQVMSTFKKVDTMIFDKTGTLTVGRPAVTTVVNFNGEQKVALEMVAAVEQKVSHPLADAIVKFVAPTTDFMVNELMVIKGRGVAANVNKVKVLIGNQAMMREQQINVSEVMEKQLDNLSQNNQTVVIVAIDGVVRLIIGIKDVIRPEVAESLIKLRKLGIKRMVMLTGDTQISGEIIAKEARIDEIHGNLLPADKAEFIKQLQANGHKVAFVGDGINDSPSLKIAEIGIAMGNGTDVAIETSDVVLLKSDFGKLVESYRLSQRTVRNMYENIGIALGTVLLLFIGLWLGFIYMASGMLIHEISILIVVVNAMRLLSVSKNLTDINYLSTKIKYNK</sequence>
<evidence type="ECO:0000256" key="8">
    <source>
        <dbReference type="ARBA" id="ARBA00023136"/>
    </source>
</evidence>
<evidence type="ECO:0000313" key="13">
    <source>
        <dbReference type="EMBL" id="KRL55663.1"/>
    </source>
</evidence>
<feature type="transmembrane region" description="Helical" evidence="11">
    <location>
        <begin position="590"/>
        <end position="607"/>
    </location>
</feature>
<evidence type="ECO:0000256" key="4">
    <source>
        <dbReference type="ARBA" id="ARBA00022692"/>
    </source>
</evidence>
<dbReference type="PRINTS" id="PR00120">
    <property type="entry name" value="HATPASE"/>
</dbReference>
<dbReference type="NCBIfam" id="TIGR01525">
    <property type="entry name" value="ATPase-IB_hvy"/>
    <property type="match status" value="1"/>
</dbReference>
<dbReference type="EC" id="7.2.2.21" evidence="9"/>
<dbReference type="EMBL" id="AZFE01000031">
    <property type="protein sequence ID" value="KRL55663.1"/>
    <property type="molecule type" value="Genomic_DNA"/>
</dbReference>
<feature type="transmembrane region" description="Helical" evidence="11">
    <location>
        <begin position="255"/>
        <end position="275"/>
    </location>
</feature>
<dbReference type="PATRIC" id="fig|1423778.4.peg.1300"/>
<dbReference type="PANTHER" id="PTHR48085:SF5">
    <property type="entry name" value="CADMIUM_ZINC-TRANSPORTING ATPASE HMA4-RELATED"/>
    <property type="match status" value="1"/>
</dbReference>
<keyword evidence="6" id="KW-1278">Translocase</keyword>
<dbReference type="GO" id="GO:0005524">
    <property type="term" value="F:ATP binding"/>
    <property type="evidence" value="ECO:0007669"/>
    <property type="project" value="UniProtKB-UniRule"/>
</dbReference>
<dbReference type="InterPro" id="IPR023299">
    <property type="entry name" value="ATPase_P-typ_cyto_dom_N"/>
</dbReference>
<dbReference type="GO" id="GO:0008551">
    <property type="term" value="F:P-type cadmium transporter activity"/>
    <property type="evidence" value="ECO:0007669"/>
    <property type="project" value="UniProtKB-EC"/>
</dbReference>
<dbReference type="SFLD" id="SFLDF00027">
    <property type="entry name" value="p-type_atpase"/>
    <property type="match status" value="1"/>
</dbReference>
<dbReference type="SFLD" id="SFLDS00003">
    <property type="entry name" value="Haloacid_Dehalogenase"/>
    <property type="match status" value="1"/>
</dbReference>
<organism evidence="13 14">
    <name type="scientific">Paucilactobacillus oligofermentans DSM 15707 = LMG 22743</name>
    <dbReference type="NCBI Taxonomy" id="1423778"/>
    <lineage>
        <taxon>Bacteria</taxon>
        <taxon>Bacillati</taxon>
        <taxon>Bacillota</taxon>
        <taxon>Bacilli</taxon>
        <taxon>Lactobacillales</taxon>
        <taxon>Lactobacillaceae</taxon>
        <taxon>Paucilactobacillus</taxon>
    </lineage>
</organism>
<dbReference type="GO" id="GO:0016887">
    <property type="term" value="F:ATP hydrolysis activity"/>
    <property type="evidence" value="ECO:0007669"/>
    <property type="project" value="InterPro"/>
</dbReference>
<evidence type="ECO:0000259" key="12">
    <source>
        <dbReference type="Pfam" id="PF00122"/>
    </source>
</evidence>
<dbReference type="STRING" id="1423778.FC70_GL001266"/>
<dbReference type="PRINTS" id="PR00119">
    <property type="entry name" value="CATATPASE"/>
</dbReference>
<dbReference type="AlphaFoldDB" id="A0A0R1RFI2"/>
<dbReference type="InterPro" id="IPR018303">
    <property type="entry name" value="ATPase_P-typ_P_site"/>
</dbReference>
<protein>
    <recommendedName>
        <fullName evidence="9">Cd(2+)-exporting ATPase</fullName>
        <ecNumber evidence="9">7.2.2.21</ecNumber>
    </recommendedName>
</protein>
<keyword evidence="11" id="KW-0067">ATP-binding</keyword>
<keyword evidence="11" id="KW-1003">Cell membrane</keyword>
<keyword evidence="5 11" id="KW-0479">Metal-binding</keyword>
<keyword evidence="7 11" id="KW-1133">Transmembrane helix</keyword>
<dbReference type="GO" id="GO:0005886">
    <property type="term" value="C:plasma membrane"/>
    <property type="evidence" value="ECO:0007669"/>
    <property type="project" value="UniProtKB-SubCell"/>
</dbReference>
<dbReference type="OrthoDB" id="9813266at2"/>
<dbReference type="KEGG" id="lol:LACOL_0040"/>
<accession>A0A0R1RFI2</accession>
<dbReference type="InterPro" id="IPR059000">
    <property type="entry name" value="ATPase_P-type_domA"/>
</dbReference>
<dbReference type="SFLD" id="SFLDG00002">
    <property type="entry name" value="C1.7:_P-type_atpase_like"/>
    <property type="match status" value="1"/>
</dbReference>
<keyword evidence="8 11" id="KW-0472">Membrane</keyword>
<evidence type="ECO:0000256" key="2">
    <source>
        <dbReference type="ARBA" id="ARBA00006024"/>
    </source>
</evidence>
<dbReference type="SUPFAM" id="SSF81653">
    <property type="entry name" value="Calcium ATPase, transduction domain A"/>
    <property type="match status" value="1"/>
</dbReference>
<dbReference type="InterPro" id="IPR027256">
    <property type="entry name" value="P-typ_ATPase_IB"/>
</dbReference>
<comment type="subcellular location">
    <subcellularLocation>
        <location evidence="11">Cell membrane</location>
    </subcellularLocation>
    <subcellularLocation>
        <location evidence="1">Membrane</location>
        <topology evidence="1">Multi-pass membrane protein</topology>
    </subcellularLocation>
</comment>
<dbReference type="Pfam" id="PF00702">
    <property type="entry name" value="Hydrolase"/>
    <property type="match status" value="1"/>
</dbReference>
<feature type="transmembrane region" description="Helical" evidence="11">
    <location>
        <begin position="564"/>
        <end position="584"/>
    </location>
</feature>
<keyword evidence="3" id="KW-0104">Cadmium</keyword>
<dbReference type="GO" id="GO:0046872">
    <property type="term" value="F:metal ion binding"/>
    <property type="evidence" value="ECO:0007669"/>
    <property type="project" value="UniProtKB-KW"/>
</dbReference>
<evidence type="ECO:0000256" key="3">
    <source>
        <dbReference type="ARBA" id="ARBA00022539"/>
    </source>
</evidence>
<dbReference type="RefSeq" id="WP_057890193.1">
    <property type="nucleotide sequence ID" value="NZ_AZFE01000031.1"/>
</dbReference>
<feature type="transmembrane region" description="Helical" evidence="11">
    <location>
        <begin position="36"/>
        <end position="54"/>
    </location>
</feature>
<feature type="transmembrane region" description="Helical" evidence="11">
    <location>
        <begin position="12"/>
        <end position="30"/>
    </location>
</feature>
<evidence type="ECO:0000256" key="10">
    <source>
        <dbReference type="ARBA" id="ARBA00049338"/>
    </source>
</evidence>
<evidence type="ECO:0000256" key="1">
    <source>
        <dbReference type="ARBA" id="ARBA00004141"/>
    </source>
</evidence>
<dbReference type="PROSITE" id="PS01229">
    <property type="entry name" value="COF_2"/>
    <property type="match status" value="1"/>
</dbReference>
<dbReference type="InterPro" id="IPR001757">
    <property type="entry name" value="P_typ_ATPase"/>
</dbReference>
<feature type="domain" description="P-type ATPase A" evidence="12">
    <location>
        <begin position="115"/>
        <end position="215"/>
    </location>
</feature>
<dbReference type="SUPFAM" id="SSF56784">
    <property type="entry name" value="HAD-like"/>
    <property type="match status" value="1"/>
</dbReference>
<keyword evidence="14" id="KW-1185">Reference proteome</keyword>
<evidence type="ECO:0000256" key="11">
    <source>
        <dbReference type="RuleBase" id="RU362081"/>
    </source>
</evidence>
<dbReference type="CDD" id="cd02079">
    <property type="entry name" value="P-type_ATPase_HM"/>
    <property type="match status" value="1"/>
</dbReference>
<dbReference type="NCBIfam" id="TIGR01494">
    <property type="entry name" value="ATPase_P-type"/>
    <property type="match status" value="1"/>
</dbReference>
<name>A0A0R1RFI2_9LACO</name>
<keyword evidence="11" id="KW-0547">Nucleotide-binding</keyword>
<dbReference type="InterPro" id="IPR044492">
    <property type="entry name" value="P_typ_ATPase_HD_dom"/>
</dbReference>
<comment type="caution">
    <text evidence="13">The sequence shown here is derived from an EMBL/GenBank/DDBJ whole genome shotgun (WGS) entry which is preliminary data.</text>
</comment>
<comment type="similarity">
    <text evidence="2 11">Belongs to the cation transport ATPase (P-type) (TC 3.A.3) family. Type IB subfamily.</text>
</comment>
<dbReference type="InterPro" id="IPR036412">
    <property type="entry name" value="HAD-like_sf"/>
</dbReference>
<evidence type="ECO:0000256" key="7">
    <source>
        <dbReference type="ARBA" id="ARBA00022989"/>
    </source>
</evidence>
<dbReference type="InterPro" id="IPR008250">
    <property type="entry name" value="ATPase_P-typ_transduc_dom_A_sf"/>
</dbReference>
<dbReference type="PANTHER" id="PTHR48085">
    <property type="entry name" value="CADMIUM/ZINC-TRANSPORTING ATPASE HMA2-RELATED"/>
    <property type="match status" value="1"/>
</dbReference>